<dbReference type="EMBL" id="CP007055">
    <property type="protein sequence ID" value="AHG00814.1"/>
    <property type="molecule type" value="Genomic_DNA"/>
</dbReference>
<evidence type="ECO:0000313" key="3">
    <source>
        <dbReference type="Proteomes" id="UP000019024"/>
    </source>
</evidence>
<evidence type="ECO:0000313" key="2">
    <source>
        <dbReference type="EMBL" id="AHG00814.1"/>
    </source>
</evidence>
<dbReference type="Proteomes" id="UP000019024">
    <property type="component" value="Chromosome"/>
</dbReference>
<dbReference type="HOGENOM" id="CLU_3112938_0_0_2"/>
<organism evidence="2 3">
    <name type="scientific">Halostagnicola larsenii XH-48</name>
    <dbReference type="NCBI Taxonomy" id="797299"/>
    <lineage>
        <taxon>Archaea</taxon>
        <taxon>Methanobacteriati</taxon>
        <taxon>Methanobacteriota</taxon>
        <taxon>Stenosarchaea group</taxon>
        <taxon>Halobacteria</taxon>
        <taxon>Halobacteriales</taxon>
        <taxon>Natrialbaceae</taxon>
        <taxon>Halostagnicola</taxon>
    </lineage>
</organism>
<feature type="region of interest" description="Disordered" evidence="1">
    <location>
        <begin position="29"/>
        <end position="50"/>
    </location>
</feature>
<accession>W0JQF4</accession>
<evidence type="ECO:0000256" key="1">
    <source>
        <dbReference type="SAM" id="MobiDB-lite"/>
    </source>
</evidence>
<sequence length="50" mass="5875">MDGQQPETSYYTDLSVVDERRCVVIRRDNESGSFNFRPKTERPRKTGPVR</sequence>
<dbReference type="AlphaFoldDB" id="W0JQF4"/>
<reference evidence="2 3" key="1">
    <citation type="submission" date="2014-01" db="EMBL/GenBank/DDBJ databases">
        <authorList>
            <consortium name="DOE Joint Genome Institute"/>
            <person name="Anderson I."/>
            <person name="Huntemann M."/>
            <person name="Han J."/>
            <person name="Chen A."/>
            <person name="Kyrpides N."/>
            <person name="Mavromatis K."/>
            <person name="Markowitz V."/>
            <person name="Palaniappan K."/>
            <person name="Ivanova N."/>
            <person name="Schaumberg A."/>
            <person name="Pati A."/>
            <person name="Liolios K."/>
            <person name="Nordberg H.P."/>
            <person name="Cantor M.N."/>
            <person name="Hua S.X."/>
            <person name="Woyke T."/>
        </authorList>
    </citation>
    <scope>NUCLEOTIDE SEQUENCE [LARGE SCALE GENOMIC DNA]</scope>
    <source>
        <strain evidence="2 3">XH-48</strain>
    </source>
</reference>
<gene>
    <name evidence="2" type="ORF">HALLA_09140</name>
</gene>
<proteinExistence type="predicted"/>
<dbReference type="KEGG" id="hlr:HALLA_09140"/>
<keyword evidence="3" id="KW-1185">Reference proteome</keyword>
<name>W0JQF4_9EURY</name>
<protein>
    <submittedName>
        <fullName evidence="2">Uncharacterized protein</fullName>
    </submittedName>
</protein>